<dbReference type="Proteomes" id="UP000253319">
    <property type="component" value="Unassembled WGS sequence"/>
</dbReference>
<organism evidence="2 3">
    <name type="scientific">Flavobacterium tibetense</name>
    <dbReference type="NCBI Taxonomy" id="2233533"/>
    <lineage>
        <taxon>Bacteria</taxon>
        <taxon>Pseudomonadati</taxon>
        <taxon>Bacteroidota</taxon>
        <taxon>Flavobacteriia</taxon>
        <taxon>Flavobacteriales</taxon>
        <taxon>Flavobacteriaceae</taxon>
        <taxon>Flavobacterium</taxon>
    </lineage>
</organism>
<keyword evidence="1" id="KW-0812">Transmembrane</keyword>
<evidence type="ECO:0000313" key="2">
    <source>
        <dbReference type="EMBL" id="RBA29034.1"/>
    </source>
</evidence>
<dbReference type="RefSeq" id="WP_113988463.1">
    <property type="nucleotide sequence ID" value="NZ_QLST01000004.1"/>
</dbReference>
<dbReference type="OrthoDB" id="9840727at2"/>
<feature type="transmembrane region" description="Helical" evidence="1">
    <location>
        <begin position="69"/>
        <end position="84"/>
    </location>
</feature>
<keyword evidence="1" id="KW-1133">Transmembrane helix</keyword>
<evidence type="ECO:0000256" key="1">
    <source>
        <dbReference type="SAM" id="Phobius"/>
    </source>
</evidence>
<comment type="caution">
    <text evidence="2">The sequence shown here is derived from an EMBL/GenBank/DDBJ whole genome shotgun (WGS) entry which is preliminary data.</text>
</comment>
<keyword evidence="1" id="KW-0472">Membrane</keyword>
<evidence type="ECO:0000313" key="3">
    <source>
        <dbReference type="Proteomes" id="UP000253319"/>
    </source>
</evidence>
<reference evidence="2 3" key="1">
    <citation type="submission" date="2018-06" db="EMBL/GenBank/DDBJ databases">
        <title>Flavobacterium tibetense sp. nov., isolated from a wetland YonghuCo on Tibetan Plateau.</title>
        <authorList>
            <person name="Xing P."/>
            <person name="Phurbu D."/>
            <person name="Lu H."/>
        </authorList>
    </citation>
    <scope>NUCLEOTIDE SEQUENCE [LARGE SCALE GENOMIC DNA]</scope>
    <source>
        <strain evidence="2 3">YH5</strain>
    </source>
</reference>
<gene>
    <name evidence="2" type="ORF">DPN68_04530</name>
</gene>
<sequence>MKYFKKLTLIGLIISFYFIQVSYNGRPSESLGSGLNNFISEGYFFDTYLIYIAVNLLFIFWFLKSEKRYSLLFIIIPMLIWYYWKTIYEGIIDINLYLKSSIPYLFFCFVSLFIGIYKPKE</sequence>
<accession>A0A365P3F3</accession>
<dbReference type="EMBL" id="QLST01000004">
    <property type="protein sequence ID" value="RBA29034.1"/>
    <property type="molecule type" value="Genomic_DNA"/>
</dbReference>
<dbReference type="AlphaFoldDB" id="A0A365P3F3"/>
<keyword evidence="3" id="KW-1185">Reference proteome</keyword>
<feature type="transmembrane region" description="Helical" evidence="1">
    <location>
        <begin position="96"/>
        <end position="117"/>
    </location>
</feature>
<feature type="transmembrane region" description="Helical" evidence="1">
    <location>
        <begin position="43"/>
        <end position="62"/>
    </location>
</feature>
<protein>
    <submittedName>
        <fullName evidence="2">Uncharacterized protein</fullName>
    </submittedName>
</protein>
<feature type="transmembrane region" description="Helical" evidence="1">
    <location>
        <begin position="7"/>
        <end position="23"/>
    </location>
</feature>
<proteinExistence type="predicted"/>
<name>A0A365P3F3_9FLAO</name>